<evidence type="ECO:0000256" key="1">
    <source>
        <dbReference type="PROSITE-ProRule" id="PRU00325"/>
    </source>
</evidence>
<dbReference type="Pfam" id="PF14952">
    <property type="entry name" value="zf-tcix"/>
    <property type="match status" value="1"/>
</dbReference>
<dbReference type="InterPro" id="IPR026049">
    <property type="entry name" value="C2orf42"/>
</dbReference>
<protein>
    <recommendedName>
        <fullName evidence="2">SWIM-type domain-containing protein</fullName>
    </recommendedName>
</protein>
<dbReference type="PROSITE" id="PS50966">
    <property type="entry name" value="ZF_SWIM"/>
    <property type="match status" value="1"/>
</dbReference>
<dbReference type="EMBL" id="JARGDH010000002">
    <property type="protein sequence ID" value="KAL0275893.1"/>
    <property type="molecule type" value="Genomic_DNA"/>
</dbReference>
<accession>A0AAW2I2E2</accession>
<dbReference type="AlphaFoldDB" id="A0AAW2I2E2"/>
<gene>
    <name evidence="3" type="ORF">PYX00_003614</name>
</gene>
<keyword evidence="1" id="KW-0479">Metal-binding</keyword>
<keyword evidence="1" id="KW-0863">Zinc-finger</keyword>
<dbReference type="PANTHER" id="PTHR13518:SF1">
    <property type="entry name" value="C2ORF42 HOMOLOG"/>
    <property type="match status" value="1"/>
</dbReference>
<proteinExistence type="predicted"/>
<name>A0AAW2I2E2_9NEOP</name>
<dbReference type="GO" id="GO:0005634">
    <property type="term" value="C:nucleus"/>
    <property type="evidence" value="ECO:0007669"/>
    <property type="project" value="TreeGrafter"/>
</dbReference>
<dbReference type="InterPro" id="IPR029269">
    <property type="entry name" value="Zf-tcix"/>
</dbReference>
<dbReference type="PANTHER" id="PTHR13518">
    <property type="entry name" value="PUTATIVE TREBLE-CLEF ZINC-FINGER C2ORF42 FAMILY MEMBER"/>
    <property type="match status" value="1"/>
</dbReference>
<keyword evidence="1" id="KW-0862">Zinc</keyword>
<feature type="domain" description="SWIM-type" evidence="2">
    <location>
        <begin position="213"/>
        <end position="258"/>
    </location>
</feature>
<dbReference type="GO" id="GO:0008270">
    <property type="term" value="F:zinc ion binding"/>
    <property type="evidence" value="ECO:0007669"/>
    <property type="project" value="UniProtKB-KW"/>
</dbReference>
<organism evidence="3">
    <name type="scientific">Menopon gallinae</name>
    <name type="common">poultry shaft louse</name>
    <dbReference type="NCBI Taxonomy" id="328185"/>
    <lineage>
        <taxon>Eukaryota</taxon>
        <taxon>Metazoa</taxon>
        <taxon>Ecdysozoa</taxon>
        <taxon>Arthropoda</taxon>
        <taxon>Hexapoda</taxon>
        <taxon>Insecta</taxon>
        <taxon>Pterygota</taxon>
        <taxon>Neoptera</taxon>
        <taxon>Paraneoptera</taxon>
        <taxon>Psocodea</taxon>
        <taxon>Troctomorpha</taxon>
        <taxon>Phthiraptera</taxon>
        <taxon>Amblycera</taxon>
        <taxon>Menoponidae</taxon>
        <taxon>Menopon</taxon>
    </lineage>
</organism>
<sequence>MPKDHFHIHGLGRATLRGVKKCPKCGTSNGTRGTSCKNKSCDVVFKESGGRKKFSMEASRLDTGTSTRVYSVRVRDKGPDYRGFVQLPIIQPSGINLDEGTLMSNSTALCFVEPCQRNFNNSLLQCHERKGEVNLVVCSHIRAALRCFSEAVPLSINTSVLDVLNISQEIKEEIWSLITDTAGPVVQRVSKNIMAVKCKASPKHPLGYLHFSFNLTSKGENDNQFSCSCSMFKESMKMKNREEPCKCTHFYACICAFVNNEVLCDEFSQFIRLEIPMFTPTETPEEMLDAMAETDSDPLARILNDSECRVEILGEDVNSILSENIAEDAIIFSSNNGENQSVGSLKVTMDNECINFSIDKNSLLEDIGSPCEINGKEFAQVPVEAETLISAEAMDISTTPLISSIDLPSFSTPADLQALETLPTCIQEGGIPPQITNANNGFLLETVLEPEIVISDPIPPPSPSQTVSKRKPTSSKLSLSFIEWLGTVTESINQHMHYQFDGKPNPLVFHVPQKFFDKLKERIILVRKKKLPTSVTTFTRKDSIPMGTFTKYTWSLTNIMHVRYVFDTPHMPLKIFRAFVKNKDGSFIPSWDVKDEIVDDARTNQPPLKPAQYKTFIRVGLTSVDQKEPTPFKIEWIPDVLPLSHIGELRIQFEFGHLPHPKRT</sequence>
<evidence type="ECO:0000313" key="3">
    <source>
        <dbReference type="EMBL" id="KAL0275893.1"/>
    </source>
</evidence>
<comment type="caution">
    <text evidence="3">The sequence shown here is derived from an EMBL/GenBank/DDBJ whole genome shotgun (WGS) entry which is preliminary data.</text>
</comment>
<evidence type="ECO:0000259" key="2">
    <source>
        <dbReference type="PROSITE" id="PS50966"/>
    </source>
</evidence>
<dbReference type="InterPro" id="IPR007527">
    <property type="entry name" value="Znf_SWIM"/>
</dbReference>
<reference evidence="3" key="1">
    <citation type="journal article" date="2024" name="Gigascience">
        <title>Chromosome-level genome of the poultry shaft louse Menopon gallinae provides insight into the host-switching and adaptive evolution of parasitic lice.</title>
        <authorList>
            <person name="Xu Y."/>
            <person name="Ma L."/>
            <person name="Liu S."/>
            <person name="Liang Y."/>
            <person name="Liu Q."/>
            <person name="He Z."/>
            <person name="Tian L."/>
            <person name="Duan Y."/>
            <person name="Cai W."/>
            <person name="Li H."/>
            <person name="Song F."/>
        </authorList>
    </citation>
    <scope>NUCLEOTIDE SEQUENCE</scope>
    <source>
        <strain evidence="3">Cailab_2023a</strain>
    </source>
</reference>